<organism evidence="7 8">
    <name type="scientific">Amycolatopsis methanolica 239</name>
    <dbReference type="NCBI Taxonomy" id="1068978"/>
    <lineage>
        <taxon>Bacteria</taxon>
        <taxon>Bacillati</taxon>
        <taxon>Actinomycetota</taxon>
        <taxon>Actinomycetes</taxon>
        <taxon>Pseudonocardiales</taxon>
        <taxon>Pseudonocardiaceae</taxon>
        <taxon>Amycolatopsis</taxon>
        <taxon>Amycolatopsis methanolica group</taxon>
    </lineage>
</organism>
<gene>
    <name evidence="7" type="ORF">AMETH_3064</name>
</gene>
<dbReference type="Pfam" id="PF13396">
    <property type="entry name" value="PLDc_N"/>
    <property type="match status" value="1"/>
</dbReference>
<evidence type="ECO:0000256" key="2">
    <source>
        <dbReference type="ARBA" id="ARBA00022475"/>
    </source>
</evidence>
<evidence type="ECO:0000256" key="3">
    <source>
        <dbReference type="ARBA" id="ARBA00022692"/>
    </source>
</evidence>
<comment type="subcellular location">
    <subcellularLocation>
        <location evidence="1">Cell membrane</location>
        <topology evidence="1">Multi-pass membrane protein</topology>
    </subcellularLocation>
</comment>
<protein>
    <submittedName>
        <fullName evidence="7">Integral membrane protein</fullName>
    </submittedName>
</protein>
<evidence type="ECO:0000313" key="8">
    <source>
        <dbReference type="Proteomes" id="UP000062973"/>
    </source>
</evidence>
<dbReference type="OrthoDB" id="5125307at2"/>
<accession>A0A076MVV8</accession>
<keyword evidence="8" id="KW-1185">Reference proteome</keyword>
<dbReference type="AlphaFoldDB" id="A0A076MVV8"/>
<reference evidence="7 8" key="1">
    <citation type="submission" date="2014-07" db="EMBL/GenBank/DDBJ databases">
        <title>Whole Genome Sequence of the Amycolatopsis methanolica 239.</title>
        <authorList>
            <person name="Tang B."/>
        </authorList>
    </citation>
    <scope>NUCLEOTIDE SEQUENCE [LARGE SCALE GENOMIC DNA]</scope>
    <source>
        <strain evidence="7 8">239</strain>
    </source>
</reference>
<dbReference type="EMBL" id="CP009110">
    <property type="protein sequence ID" value="AIJ23156.1"/>
    <property type="molecule type" value="Genomic_DNA"/>
</dbReference>
<name>A0A076MVV8_AMYME</name>
<evidence type="ECO:0000256" key="4">
    <source>
        <dbReference type="ARBA" id="ARBA00022989"/>
    </source>
</evidence>
<dbReference type="GO" id="GO:0005886">
    <property type="term" value="C:plasma membrane"/>
    <property type="evidence" value="ECO:0007669"/>
    <property type="project" value="UniProtKB-SubCell"/>
</dbReference>
<keyword evidence="5" id="KW-0472">Membrane</keyword>
<dbReference type="RefSeq" id="WP_017988154.1">
    <property type="nucleotide sequence ID" value="NZ_AQUL01000002.1"/>
</dbReference>
<keyword evidence="4" id="KW-1133">Transmembrane helix</keyword>
<evidence type="ECO:0000256" key="1">
    <source>
        <dbReference type="ARBA" id="ARBA00004651"/>
    </source>
</evidence>
<evidence type="ECO:0000256" key="5">
    <source>
        <dbReference type="ARBA" id="ARBA00023136"/>
    </source>
</evidence>
<evidence type="ECO:0000259" key="6">
    <source>
        <dbReference type="Pfam" id="PF13396"/>
    </source>
</evidence>
<proteinExistence type="predicted"/>
<dbReference type="KEGG" id="amq:AMETH_3064"/>
<sequence>MRHTHRHWHELSRTEQGAIVAAAALQVAMAADAWWDLSRRPADSVRGPKGAWALAIAVNFLGPLAYRRFGRKPVVEPEPAHP</sequence>
<evidence type="ECO:0000313" key="7">
    <source>
        <dbReference type="EMBL" id="AIJ23156.1"/>
    </source>
</evidence>
<keyword evidence="3" id="KW-0812">Transmembrane</keyword>
<dbReference type="InterPro" id="IPR027379">
    <property type="entry name" value="CLS_N"/>
</dbReference>
<keyword evidence="2" id="KW-1003">Cell membrane</keyword>
<dbReference type="Proteomes" id="UP000062973">
    <property type="component" value="Chromosome"/>
</dbReference>
<feature type="domain" description="Cardiolipin synthase N-terminal" evidence="6">
    <location>
        <begin position="33"/>
        <end position="71"/>
    </location>
</feature>
<dbReference type="eggNOG" id="ENOG5033DS7">
    <property type="taxonomic scope" value="Bacteria"/>
</dbReference>
<dbReference type="STRING" id="1068978.AMETH_3064"/>
<dbReference type="HOGENOM" id="CLU_176001_2_0_11"/>
<dbReference type="PATRIC" id="fig|1068978.7.peg.3268"/>